<evidence type="ECO:0000259" key="6">
    <source>
        <dbReference type="PROSITE" id="PS51935"/>
    </source>
</evidence>
<dbReference type="PROSITE" id="PS51935">
    <property type="entry name" value="NLPC_P60"/>
    <property type="match status" value="1"/>
</dbReference>
<dbReference type="Gene3D" id="3.90.1720.10">
    <property type="entry name" value="endopeptidase domain like (from Nostoc punctiforme)"/>
    <property type="match status" value="1"/>
</dbReference>
<dbReference type="SUPFAM" id="SSF54001">
    <property type="entry name" value="Cysteine proteinases"/>
    <property type="match status" value="1"/>
</dbReference>
<gene>
    <name evidence="7" type="ORF">JGI23_00150</name>
</gene>
<evidence type="ECO:0000256" key="2">
    <source>
        <dbReference type="ARBA" id="ARBA00022670"/>
    </source>
</evidence>
<dbReference type="Proteomes" id="UP000199197">
    <property type="component" value="Unassembled WGS sequence"/>
</dbReference>
<dbReference type="InterPro" id="IPR038765">
    <property type="entry name" value="Papain-like_cys_pep_sf"/>
</dbReference>
<dbReference type="AlphaFoldDB" id="A0A0P1MM10"/>
<keyword evidence="4" id="KW-0788">Thiol protease</keyword>
<dbReference type="PANTHER" id="PTHR47053:SF1">
    <property type="entry name" value="MUREIN DD-ENDOPEPTIDASE MEPH-RELATED"/>
    <property type="match status" value="1"/>
</dbReference>
<dbReference type="InterPro" id="IPR003646">
    <property type="entry name" value="SH3-like_bac-type"/>
</dbReference>
<protein>
    <submittedName>
        <fullName evidence="7">Cell wall-associated hydrolase, NlpC family</fullName>
    </submittedName>
</protein>
<dbReference type="PROSITE" id="PS51781">
    <property type="entry name" value="SH3B"/>
    <property type="match status" value="1"/>
</dbReference>
<dbReference type="RefSeq" id="WP_092346947.1">
    <property type="nucleotide sequence ID" value="NZ_CZVW01000002.1"/>
</dbReference>
<evidence type="ECO:0000259" key="5">
    <source>
        <dbReference type="PROSITE" id="PS51781"/>
    </source>
</evidence>
<dbReference type="InterPro" id="IPR000064">
    <property type="entry name" value="NLP_P60_dom"/>
</dbReference>
<keyword evidence="8" id="KW-1185">Reference proteome</keyword>
<accession>A0A0P1MM10</accession>
<keyword evidence="3 7" id="KW-0378">Hydrolase</keyword>
<dbReference type="Pfam" id="PF08239">
    <property type="entry name" value="SH3_3"/>
    <property type="match status" value="1"/>
</dbReference>
<proteinExistence type="inferred from homology"/>
<feature type="domain" description="NlpC/P60" evidence="6">
    <location>
        <begin position="243"/>
        <end position="377"/>
    </location>
</feature>
<reference evidence="8" key="1">
    <citation type="submission" date="2015-11" db="EMBL/GenBank/DDBJ databases">
        <authorList>
            <person name="Varghese N."/>
        </authorList>
    </citation>
    <scope>NUCLEOTIDE SEQUENCE [LARGE SCALE GENOMIC DNA]</scope>
    <source>
        <strain evidence="8">JGI-23</strain>
    </source>
</reference>
<dbReference type="Pfam" id="PF00877">
    <property type="entry name" value="NLPC_P60"/>
    <property type="match status" value="1"/>
</dbReference>
<feature type="domain" description="SH3b" evidence="5">
    <location>
        <begin position="96"/>
        <end position="161"/>
    </location>
</feature>
<evidence type="ECO:0000256" key="4">
    <source>
        <dbReference type="ARBA" id="ARBA00022807"/>
    </source>
</evidence>
<evidence type="ECO:0000256" key="3">
    <source>
        <dbReference type="ARBA" id="ARBA00022801"/>
    </source>
</evidence>
<keyword evidence="2" id="KW-0645">Protease</keyword>
<dbReference type="InterPro" id="IPR051202">
    <property type="entry name" value="Peptidase_C40"/>
</dbReference>
<name>A0A0P1MM10_9BACT</name>
<comment type="similarity">
    <text evidence="1">Belongs to the peptidase C40 family.</text>
</comment>
<dbReference type="OrthoDB" id="9808890at2"/>
<evidence type="ECO:0000313" key="8">
    <source>
        <dbReference type="Proteomes" id="UP000199197"/>
    </source>
</evidence>
<evidence type="ECO:0000256" key="1">
    <source>
        <dbReference type="ARBA" id="ARBA00007074"/>
    </source>
</evidence>
<organism evidence="7 8">
    <name type="scientific">Candidatus Chryseopegocella kryptomonas</name>
    <dbReference type="NCBI Taxonomy" id="1633643"/>
    <lineage>
        <taxon>Bacteria</taxon>
        <taxon>Pseudomonadati</taxon>
        <taxon>Candidatus Kryptoniota</taxon>
        <taxon>Candidatus Chryseopegocella</taxon>
    </lineage>
</organism>
<dbReference type="Gene3D" id="2.30.30.40">
    <property type="entry name" value="SH3 Domains"/>
    <property type="match status" value="2"/>
</dbReference>
<sequence length="379" mass="42895">MKKTIALIFALFSTLLAQESSKPDLKKVIDAVSKKYAPDKRIEIFEVEFYDKDGNLILKGETTQKEAKDELLSQLKSTFNIIDSIVVLPSPELGDKIYGVISVSVANMRAKPAHQAELVNQILMGSNVKILKKHGYWYLVQTEPPENYIGWIEEGGLAIFNKAELEKWKNLKKVIFIDYFGFVYSQKDKNSIPVSDLSMGNVLGLEEKESDGKWVKVILPDKRTGYVDKNAVVELNRWRNAVNLNASNIINTAKKFVGFPYLWGGTSVRGFDCSGFTKIVFKMNGFELPRDADQQSKLGIEINPGENFENLKPGDLLFFGQKAEDGKPEKITHVGIYIGNKEFIHCSGKVSIDSFDPKAPNFNEYRYKTFIRAKRLIEK</sequence>
<dbReference type="EMBL" id="CZVW01000002">
    <property type="protein sequence ID" value="CUS96625.1"/>
    <property type="molecule type" value="Genomic_DNA"/>
</dbReference>
<evidence type="ECO:0000313" key="7">
    <source>
        <dbReference type="EMBL" id="CUS96625.1"/>
    </source>
</evidence>
<dbReference type="PANTHER" id="PTHR47053">
    <property type="entry name" value="MUREIN DD-ENDOPEPTIDASE MEPH-RELATED"/>
    <property type="match status" value="1"/>
</dbReference>
<dbReference type="GO" id="GO:0008234">
    <property type="term" value="F:cysteine-type peptidase activity"/>
    <property type="evidence" value="ECO:0007669"/>
    <property type="project" value="UniProtKB-KW"/>
</dbReference>
<dbReference type="GO" id="GO:0006508">
    <property type="term" value="P:proteolysis"/>
    <property type="evidence" value="ECO:0007669"/>
    <property type="project" value="UniProtKB-KW"/>
</dbReference>